<name>K8WDE7_9GAMM</name>
<feature type="transmembrane region" description="Helical" evidence="1">
    <location>
        <begin position="243"/>
        <end position="265"/>
    </location>
</feature>
<dbReference type="PATRIC" id="fig|1141660.3.peg.2804"/>
<keyword evidence="3" id="KW-1185">Reference proteome</keyword>
<feature type="transmembrane region" description="Helical" evidence="1">
    <location>
        <begin position="63"/>
        <end position="82"/>
    </location>
</feature>
<reference evidence="2 3" key="1">
    <citation type="journal article" date="2012" name="BMC Genomics">
        <title>Comparative genomics of bacteria in the genus Providencia isolated from wild Drosophila melanogaster.</title>
        <authorList>
            <person name="Galac M.R."/>
            <person name="Lazzaro B.P."/>
        </authorList>
    </citation>
    <scope>NUCLEOTIDE SEQUENCE [LARGE SCALE GENOMIC DNA]</scope>
    <source>
        <strain evidence="2 3">DSM 19967</strain>
    </source>
</reference>
<dbReference type="HOGENOM" id="CLU_865628_0_0_6"/>
<evidence type="ECO:0000313" key="3">
    <source>
        <dbReference type="Proteomes" id="UP000010290"/>
    </source>
</evidence>
<keyword evidence="1" id="KW-0472">Membrane</keyword>
<feature type="transmembrane region" description="Helical" evidence="1">
    <location>
        <begin position="216"/>
        <end position="237"/>
    </location>
</feature>
<keyword evidence="1" id="KW-1133">Transmembrane helix</keyword>
<evidence type="ECO:0000256" key="1">
    <source>
        <dbReference type="SAM" id="Phobius"/>
    </source>
</evidence>
<gene>
    <name evidence="2" type="ORF">OO7_14038</name>
</gene>
<dbReference type="EMBL" id="AKKN01000011">
    <property type="protein sequence ID" value="EKT54255.1"/>
    <property type="molecule type" value="Genomic_DNA"/>
</dbReference>
<feature type="transmembrane region" description="Helical" evidence="1">
    <location>
        <begin position="34"/>
        <end position="57"/>
    </location>
</feature>
<comment type="caution">
    <text evidence="2">The sequence shown here is derived from an EMBL/GenBank/DDBJ whole genome shotgun (WGS) entry which is preliminary data.</text>
</comment>
<accession>K8WDE7</accession>
<protein>
    <submittedName>
        <fullName evidence="2">Uncharacterized protein</fullName>
    </submittedName>
</protein>
<proteinExistence type="predicted"/>
<dbReference type="OrthoDB" id="6461760at2"/>
<evidence type="ECO:0000313" key="2">
    <source>
        <dbReference type="EMBL" id="EKT54255.1"/>
    </source>
</evidence>
<sequence>MNKHDDINYKILKYPLPDELNSPINPITGNVRKLPAYIIGTIMLCMAIAMIILLLSIVPKYPLILFLILIMIFPCYLLVLGLKTIGGYFIVDNEGFKCVLKNQPNNVIDIKWKDVCADNIVDLEIGARKNPDLLKFNYKESSGAIKEFKLPIQTVIHNNSFNGINNRKKILYSMLKGLARIPGIKIKNHVYAYLQINPETFEVDSKPYKNLKFTEILTGIIFLGIFIPMILFVFNYFSAGWGIIIMLIASFFILIIFSFIIKFPFPSQNEIIIYRHSDEKNNYNE</sequence>
<dbReference type="RefSeq" id="WP_008916554.1">
    <property type="nucleotide sequence ID" value="NZ_CM001773.1"/>
</dbReference>
<dbReference type="Proteomes" id="UP000010290">
    <property type="component" value="Chromosome"/>
</dbReference>
<organism evidence="2 3">
    <name type="scientific">Providencia sneebia DSM 19967</name>
    <dbReference type="NCBI Taxonomy" id="1141660"/>
    <lineage>
        <taxon>Bacteria</taxon>
        <taxon>Pseudomonadati</taxon>
        <taxon>Pseudomonadota</taxon>
        <taxon>Gammaproteobacteria</taxon>
        <taxon>Enterobacterales</taxon>
        <taxon>Morganellaceae</taxon>
        <taxon>Providencia</taxon>
    </lineage>
</organism>
<keyword evidence="1" id="KW-0812">Transmembrane</keyword>
<dbReference type="AlphaFoldDB" id="K8WDE7"/>